<dbReference type="EMBL" id="CP155447">
    <property type="protein sequence ID" value="XBH06597.1"/>
    <property type="molecule type" value="Genomic_DNA"/>
</dbReference>
<accession>A0AAU7CNA4</accession>
<dbReference type="RefSeq" id="WP_406699447.1">
    <property type="nucleotide sequence ID" value="NZ_CP155447.1"/>
</dbReference>
<reference evidence="1" key="1">
    <citation type="submission" date="2024-05" db="EMBL/GenBank/DDBJ databases">
        <title>Planctomycetes of the genus Singulisphaera possess chitinolytic capabilities.</title>
        <authorList>
            <person name="Ivanova A."/>
        </authorList>
    </citation>
    <scope>NUCLEOTIDE SEQUENCE</scope>
    <source>
        <strain evidence="1">Ch08T</strain>
    </source>
</reference>
<organism evidence="1">
    <name type="scientific">Singulisphaera sp. Ch08</name>
    <dbReference type="NCBI Taxonomy" id="3120278"/>
    <lineage>
        <taxon>Bacteria</taxon>
        <taxon>Pseudomonadati</taxon>
        <taxon>Planctomycetota</taxon>
        <taxon>Planctomycetia</taxon>
        <taxon>Isosphaerales</taxon>
        <taxon>Isosphaeraceae</taxon>
        <taxon>Singulisphaera</taxon>
    </lineage>
</organism>
<protein>
    <submittedName>
        <fullName evidence="1">Uncharacterized protein</fullName>
    </submittedName>
</protein>
<sequence length="129" mass="14387">MPDAAIPPPTLALIELIATAIRNELGVEIDAYPGQRQPERADPLNRGFRAVARVIVRHIVGPDASPDLVSLTLLQATQRRLTSEGWEERQVRFLIELESGYPDDWLTFLLLSSRPQIEPLLDPDATNPN</sequence>
<evidence type="ECO:0000313" key="1">
    <source>
        <dbReference type="EMBL" id="XBH06597.1"/>
    </source>
</evidence>
<proteinExistence type="predicted"/>
<name>A0AAU7CNA4_9BACT</name>
<dbReference type="AlphaFoldDB" id="A0AAU7CNA4"/>
<gene>
    <name evidence="1" type="ORF">V5E97_11315</name>
</gene>